<dbReference type="Proteomes" id="UP000000305">
    <property type="component" value="Unassembled WGS sequence"/>
</dbReference>
<accession>E9HP90</accession>
<name>E9HP90_DAPPU</name>
<dbReference type="InParanoid" id="E9HP90"/>
<protein>
    <submittedName>
        <fullName evidence="1">Uncharacterized protein</fullName>
    </submittedName>
</protein>
<reference evidence="1 2" key="1">
    <citation type="journal article" date="2011" name="Science">
        <title>The ecoresponsive genome of Daphnia pulex.</title>
        <authorList>
            <person name="Colbourne J.K."/>
            <person name="Pfrender M.E."/>
            <person name="Gilbert D."/>
            <person name="Thomas W.K."/>
            <person name="Tucker A."/>
            <person name="Oakley T.H."/>
            <person name="Tokishita S."/>
            <person name="Aerts A."/>
            <person name="Arnold G.J."/>
            <person name="Basu M.K."/>
            <person name="Bauer D.J."/>
            <person name="Caceres C.E."/>
            <person name="Carmel L."/>
            <person name="Casola C."/>
            <person name="Choi J.H."/>
            <person name="Detter J.C."/>
            <person name="Dong Q."/>
            <person name="Dusheyko S."/>
            <person name="Eads B.D."/>
            <person name="Frohlich T."/>
            <person name="Geiler-Samerotte K.A."/>
            <person name="Gerlach D."/>
            <person name="Hatcher P."/>
            <person name="Jogdeo S."/>
            <person name="Krijgsveld J."/>
            <person name="Kriventseva E.V."/>
            <person name="Kultz D."/>
            <person name="Laforsch C."/>
            <person name="Lindquist E."/>
            <person name="Lopez J."/>
            <person name="Manak J.R."/>
            <person name="Muller J."/>
            <person name="Pangilinan J."/>
            <person name="Patwardhan R.P."/>
            <person name="Pitluck S."/>
            <person name="Pritham E.J."/>
            <person name="Rechtsteiner A."/>
            <person name="Rho M."/>
            <person name="Rogozin I.B."/>
            <person name="Sakarya O."/>
            <person name="Salamov A."/>
            <person name="Schaack S."/>
            <person name="Shapiro H."/>
            <person name="Shiga Y."/>
            <person name="Skalitzky C."/>
            <person name="Smith Z."/>
            <person name="Souvorov A."/>
            <person name="Sung W."/>
            <person name="Tang Z."/>
            <person name="Tsuchiya D."/>
            <person name="Tu H."/>
            <person name="Vos H."/>
            <person name="Wang M."/>
            <person name="Wolf Y.I."/>
            <person name="Yamagata H."/>
            <person name="Yamada T."/>
            <person name="Ye Y."/>
            <person name="Shaw J.R."/>
            <person name="Andrews J."/>
            <person name="Crease T.J."/>
            <person name="Tang H."/>
            <person name="Lucas S.M."/>
            <person name="Robertson H.M."/>
            <person name="Bork P."/>
            <person name="Koonin E.V."/>
            <person name="Zdobnov E.M."/>
            <person name="Grigoriev I.V."/>
            <person name="Lynch M."/>
            <person name="Boore J.L."/>
        </authorList>
    </citation>
    <scope>NUCLEOTIDE SEQUENCE [LARGE SCALE GENOMIC DNA]</scope>
</reference>
<evidence type="ECO:0000313" key="1">
    <source>
        <dbReference type="EMBL" id="EFX66447.1"/>
    </source>
</evidence>
<dbReference type="HOGENOM" id="CLU_2963100_0_0_1"/>
<evidence type="ECO:0000313" key="2">
    <source>
        <dbReference type="Proteomes" id="UP000000305"/>
    </source>
</evidence>
<dbReference type="AlphaFoldDB" id="E9HP90"/>
<dbReference type="EMBL" id="GL732704">
    <property type="protein sequence ID" value="EFX66447.1"/>
    <property type="molecule type" value="Genomic_DNA"/>
</dbReference>
<organism evidence="1 2">
    <name type="scientific">Daphnia pulex</name>
    <name type="common">Water flea</name>
    <dbReference type="NCBI Taxonomy" id="6669"/>
    <lineage>
        <taxon>Eukaryota</taxon>
        <taxon>Metazoa</taxon>
        <taxon>Ecdysozoa</taxon>
        <taxon>Arthropoda</taxon>
        <taxon>Crustacea</taxon>
        <taxon>Branchiopoda</taxon>
        <taxon>Diplostraca</taxon>
        <taxon>Cladocera</taxon>
        <taxon>Anomopoda</taxon>
        <taxon>Daphniidae</taxon>
        <taxon>Daphnia</taxon>
    </lineage>
</organism>
<proteinExistence type="predicted"/>
<dbReference type="KEGG" id="dpx:DAPPUDRAFT_302705"/>
<sequence>MAIWHIISIWPNNRSRGLELLSILPKCRRLLALPVRMYLSSHAETLQRLEILLPNCCRM</sequence>
<gene>
    <name evidence="1" type="ORF">DAPPUDRAFT_302705</name>
</gene>
<dbReference type="PhylomeDB" id="E9HP90"/>
<keyword evidence="2" id="KW-1185">Reference proteome</keyword>